<evidence type="ECO:0000313" key="4">
    <source>
        <dbReference type="Proteomes" id="UP000230821"/>
    </source>
</evidence>
<comment type="similarity">
    <text evidence="1">Belongs to the UPF0065 (bug) family.</text>
</comment>
<accession>A0A2G6KCK3</accession>
<proteinExistence type="inferred from homology"/>
<dbReference type="PIRSF" id="PIRSF017082">
    <property type="entry name" value="YflP"/>
    <property type="match status" value="1"/>
</dbReference>
<dbReference type="InterPro" id="IPR005064">
    <property type="entry name" value="BUG"/>
</dbReference>
<gene>
    <name evidence="3" type="ORF">CSA56_11830</name>
</gene>
<feature type="signal peptide" evidence="2">
    <location>
        <begin position="1"/>
        <end position="21"/>
    </location>
</feature>
<dbReference type="SUPFAM" id="SSF53850">
    <property type="entry name" value="Periplasmic binding protein-like II"/>
    <property type="match status" value="1"/>
</dbReference>
<dbReference type="PANTHER" id="PTHR42928">
    <property type="entry name" value="TRICARBOXYLATE-BINDING PROTEIN"/>
    <property type="match status" value="1"/>
</dbReference>
<name>A0A2G6KCK3_9BACT</name>
<dbReference type="PANTHER" id="PTHR42928:SF5">
    <property type="entry name" value="BLR1237 PROTEIN"/>
    <property type="match status" value="1"/>
</dbReference>
<dbReference type="Gene3D" id="3.40.190.10">
    <property type="entry name" value="Periplasmic binding protein-like II"/>
    <property type="match status" value="1"/>
</dbReference>
<evidence type="ECO:0000256" key="2">
    <source>
        <dbReference type="SAM" id="SignalP"/>
    </source>
</evidence>
<sequence length="319" mass="33719">MVALVLTVVMIVTMSPITALAKDYPSRPITLICPWGAGGGTDAVSRIVATLLKQELGVPVNVVNRTGGSGAVGHTAIATAKPDGYTLGMVTVEIAMMRWLGLTEISYKDLTPIAMVNSDPAGISVRADAPWKSYEELEKYVKGNIGKMQASGTGQGGIWHLAMAGWLKTLGLSPTDIKWIPSKGAAPALQDLMADGVALVTCSLPEAATLIEAGKVQPLALMGSERSGNYPDVPTLKEMGIDWACGSWRGIAAPKGTPQDIIDVLEPAMKKVVESPEFTEFMNNRGYGIYWLNSADFAKALEQADKDNGDVMKAAGLAK</sequence>
<dbReference type="AlphaFoldDB" id="A0A2G6KCK3"/>
<dbReference type="InterPro" id="IPR042100">
    <property type="entry name" value="Bug_dom1"/>
</dbReference>
<feature type="chain" id="PRO_5013680738" evidence="2">
    <location>
        <begin position="22"/>
        <end position="319"/>
    </location>
</feature>
<comment type="caution">
    <text evidence="3">The sequence shown here is derived from an EMBL/GenBank/DDBJ whole genome shotgun (WGS) entry which is preliminary data.</text>
</comment>
<dbReference type="Gene3D" id="3.40.190.150">
    <property type="entry name" value="Bordetella uptake gene, domain 1"/>
    <property type="match status" value="1"/>
</dbReference>
<dbReference type="Proteomes" id="UP000230821">
    <property type="component" value="Unassembled WGS sequence"/>
</dbReference>
<evidence type="ECO:0000313" key="3">
    <source>
        <dbReference type="EMBL" id="PIE33414.1"/>
    </source>
</evidence>
<evidence type="ECO:0000256" key="1">
    <source>
        <dbReference type="ARBA" id="ARBA00006987"/>
    </source>
</evidence>
<reference evidence="3 4" key="1">
    <citation type="submission" date="2017-10" db="EMBL/GenBank/DDBJ databases">
        <title>Novel microbial diversity and functional potential in the marine mammal oral microbiome.</title>
        <authorList>
            <person name="Dudek N.K."/>
            <person name="Sun C.L."/>
            <person name="Burstein D."/>
            <person name="Kantor R.S."/>
            <person name="Aliaga Goltsman D.S."/>
            <person name="Bik E.M."/>
            <person name="Thomas B.C."/>
            <person name="Banfield J.F."/>
            <person name="Relman D.A."/>
        </authorList>
    </citation>
    <scope>NUCLEOTIDE SEQUENCE [LARGE SCALE GENOMIC DNA]</scope>
    <source>
        <strain evidence="3">DOLJORAL78_47_16</strain>
    </source>
</reference>
<dbReference type="EMBL" id="PDSK01000099">
    <property type="protein sequence ID" value="PIE33414.1"/>
    <property type="molecule type" value="Genomic_DNA"/>
</dbReference>
<keyword evidence="2" id="KW-0732">Signal</keyword>
<dbReference type="Pfam" id="PF03401">
    <property type="entry name" value="TctC"/>
    <property type="match status" value="1"/>
</dbReference>
<protein>
    <submittedName>
        <fullName evidence="3">Tripartite tricarboxylate transporter substrate-binding protein</fullName>
    </submittedName>
</protein>
<organism evidence="3 4">
    <name type="scientific">candidate division KSB3 bacterium</name>
    <dbReference type="NCBI Taxonomy" id="2044937"/>
    <lineage>
        <taxon>Bacteria</taxon>
        <taxon>candidate division KSB3</taxon>
    </lineage>
</organism>
<dbReference type="CDD" id="cd07012">
    <property type="entry name" value="PBP2_Bug_TTT"/>
    <property type="match status" value="1"/>
</dbReference>